<protein>
    <submittedName>
        <fullName evidence="5">Helix-turn-helix domain-containing protein</fullName>
    </submittedName>
</protein>
<dbReference type="SMART" id="SM00342">
    <property type="entry name" value="HTH_ARAC"/>
    <property type="match status" value="1"/>
</dbReference>
<dbReference type="Gene3D" id="3.40.50.880">
    <property type="match status" value="1"/>
</dbReference>
<evidence type="ECO:0000259" key="4">
    <source>
        <dbReference type="PROSITE" id="PS01124"/>
    </source>
</evidence>
<dbReference type="InterPro" id="IPR029062">
    <property type="entry name" value="Class_I_gatase-like"/>
</dbReference>
<name>A0ABZ2THR3_9RHOB</name>
<evidence type="ECO:0000313" key="5">
    <source>
        <dbReference type="EMBL" id="WYK19266.1"/>
    </source>
</evidence>
<proteinExistence type="predicted"/>
<dbReference type="InterPro" id="IPR050204">
    <property type="entry name" value="AraC_XylS_family_regulators"/>
</dbReference>
<reference evidence="5 6" key="1">
    <citation type="submission" date="2024-02" db="EMBL/GenBank/DDBJ databases">
        <title>Roseovarius strain W115 nov., isolated from a marine algae.</title>
        <authorList>
            <person name="Lee M.W."/>
            <person name="Lee J.K."/>
            <person name="Kim J.M."/>
            <person name="Choi D.G."/>
            <person name="Baek J.H."/>
            <person name="Bayburt H."/>
            <person name="Jung J.J."/>
            <person name="Han D.M."/>
            <person name="Jeon C.O."/>
        </authorList>
    </citation>
    <scope>NUCLEOTIDE SEQUENCE [LARGE SCALE GENOMIC DNA]</scope>
    <source>
        <strain evidence="5 6">W115</strain>
    </source>
</reference>
<dbReference type="PANTHER" id="PTHR46796">
    <property type="entry name" value="HTH-TYPE TRANSCRIPTIONAL ACTIVATOR RHAS-RELATED"/>
    <property type="match status" value="1"/>
</dbReference>
<keyword evidence="6" id="KW-1185">Reference proteome</keyword>
<evidence type="ECO:0000256" key="2">
    <source>
        <dbReference type="ARBA" id="ARBA00023125"/>
    </source>
</evidence>
<organism evidence="5 6">
    <name type="scientific">Roseovarius rhodophyticola</name>
    <dbReference type="NCBI Taxonomy" id="3080827"/>
    <lineage>
        <taxon>Bacteria</taxon>
        <taxon>Pseudomonadati</taxon>
        <taxon>Pseudomonadota</taxon>
        <taxon>Alphaproteobacteria</taxon>
        <taxon>Rhodobacterales</taxon>
        <taxon>Roseobacteraceae</taxon>
        <taxon>Roseovarius</taxon>
    </lineage>
</organism>
<sequence>MNARAQSRHGRQGHEADQTARQFDIVLSDGFVLTEYAALTDALRIANRVSAQTQFSWTCRSAKGGTVTSLSGASVETQPFAQKSDADYLFVLGNGDQDSPNLSLGHVIDRYTNRNIQVFLLSEAASRYIKERGPKSAHLTTHWENSAVLKERTGLFDADNALASEDGQVVTCAGMGATLDVVLSVIGRHVSSAVLMTVANVFLHERIRDFGTRQPFGGTAGTATGDKVLDRAIEIMQDNIEEPLSVAEITKRLGLSSRSLERRFQSRLGTTPNTYYREMRLARANNLLLNTAMSVREIGLACGFSGGFSVLYKSFFGVTPLQMRRSRQPLQSRQKD</sequence>
<dbReference type="EMBL" id="CP146606">
    <property type="protein sequence ID" value="WYK19266.1"/>
    <property type="molecule type" value="Genomic_DNA"/>
</dbReference>
<feature type="domain" description="HTH araC/xylS-type" evidence="4">
    <location>
        <begin position="230"/>
        <end position="326"/>
    </location>
</feature>
<dbReference type="Gene3D" id="1.10.10.60">
    <property type="entry name" value="Homeodomain-like"/>
    <property type="match status" value="1"/>
</dbReference>
<evidence type="ECO:0000313" key="6">
    <source>
        <dbReference type="Proteomes" id="UP001281305"/>
    </source>
</evidence>
<dbReference type="InterPro" id="IPR018060">
    <property type="entry name" value="HTH_AraC"/>
</dbReference>
<dbReference type="InterPro" id="IPR009057">
    <property type="entry name" value="Homeodomain-like_sf"/>
</dbReference>
<evidence type="ECO:0000256" key="3">
    <source>
        <dbReference type="ARBA" id="ARBA00023163"/>
    </source>
</evidence>
<dbReference type="Pfam" id="PF12833">
    <property type="entry name" value="HTH_18"/>
    <property type="match status" value="1"/>
</dbReference>
<gene>
    <name evidence="5" type="ORF">RZS32_005155</name>
</gene>
<dbReference type="SUPFAM" id="SSF46689">
    <property type="entry name" value="Homeodomain-like"/>
    <property type="match status" value="2"/>
</dbReference>
<dbReference type="SUPFAM" id="SSF52317">
    <property type="entry name" value="Class I glutamine amidotransferase-like"/>
    <property type="match status" value="1"/>
</dbReference>
<dbReference type="Proteomes" id="UP001281305">
    <property type="component" value="Chromosome"/>
</dbReference>
<evidence type="ECO:0000256" key="1">
    <source>
        <dbReference type="ARBA" id="ARBA00023015"/>
    </source>
</evidence>
<dbReference type="RefSeq" id="WP_317055958.1">
    <property type="nucleotide sequence ID" value="NZ_CP146606.1"/>
</dbReference>
<dbReference type="PROSITE" id="PS01124">
    <property type="entry name" value="HTH_ARAC_FAMILY_2"/>
    <property type="match status" value="1"/>
</dbReference>
<keyword evidence="2" id="KW-0238">DNA-binding</keyword>
<keyword evidence="1" id="KW-0805">Transcription regulation</keyword>
<keyword evidence="3" id="KW-0804">Transcription</keyword>
<accession>A0ABZ2THR3</accession>